<keyword evidence="3" id="KW-1185">Reference proteome</keyword>
<evidence type="ECO:0000313" key="2">
    <source>
        <dbReference type="EMBL" id="KAJ7769901.1"/>
    </source>
</evidence>
<organism evidence="2 3">
    <name type="scientific">Mycena metata</name>
    <dbReference type="NCBI Taxonomy" id="1033252"/>
    <lineage>
        <taxon>Eukaryota</taxon>
        <taxon>Fungi</taxon>
        <taxon>Dikarya</taxon>
        <taxon>Basidiomycota</taxon>
        <taxon>Agaricomycotina</taxon>
        <taxon>Agaricomycetes</taxon>
        <taxon>Agaricomycetidae</taxon>
        <taxon>Agaricales</taxon>
        <taxon>Marasmiineae</taxon>
        <taxon>Mycenaceae</taxon>
        <taxon>Mycena</taxon>
    </lineage>
</organism>
<accession>A0AAD7NPE0</accession>
<sequence>MEKVRENWDSTTVTSVFSIALEDAGYTDGQVPAKADKGLQYTAVCGFGWRFAIRIETQTRMPVRRPGVLLDRYGQSVALFSTELFFDPHFIRLAAFKAIIFIVTEVDNVMPKDTSPDDSTYTTRRDYYLPNRQNDNGPHPLGSFVWANNSAAPTITFTLEFPANLGLALPRAPPESTLKTFLEDSIAGKDMIDIKFYAFNRFGSGAATHPLPLFARASLLRGFSDDLDNLLEGKGFAESSIVDLDEHGPVDSQFDGYGYDSDSDLDSEGEDEDEELRTISSVSSSSVSSASSSNSDQTPHEVSSSRSTSNIGHPRRGRVVVLKDTAHKTWKALLYYLYTRRINFSPLRSEGSKIVAADGPRCSPKSMYRLADKLGLNDLKAEALQCLASRLSEGIILHEVFSSFTSMYPAVQKLEVEYLMSHFTPRASEGLKEMTKKICEGEKAHCTDTLYLILQRMGTRT</sequence>
<proteinExistence type="predicted"/>
<gene>
    <name evidence="2" type="ORF">B0H16DRAFT_1452281</name>
</gene>
<dbReference type="AlphaFoldDB" id="A0AAD7NPE0"/>
<feature type="compositionally biased region" description="Acidic residues" evidence="1">
    <location>
        <begin position="261"/>
        <end position="275"/>
    </location>
</feature>
<feature type="region of interest" description="Disordered" evidence="1">
    <location>
        <begin position="247"/>
        <end position="313"/>
    </location>
</feature>
<reference evidence="2" key="1">
    <citation type="submission" date="2023-03" db="EMBL/GenBank/DDBJ databases">
        <title>Massive genome expansion in bonnet fungi (Mycena s.s.) driven by repeated elements and novel gene families across ecological guilds.</title>
        <authorList>
            <consortium name="Lawrence Berkeley National Laboratory"/>
            <person name="Harder C.B."/>
            <person name="Miyauchi S."/>
            <person name="Viragh M."/>
            <person name="Kuo A."/>
            <person name="Thoen E."/>
            <person name="Andreopoulos B."/>
            <person name="Lu D."/>
            <person name="Skrede I."/>
            <person name="Drula E."/>
            <person name="Henrissat B."/>
            <person name="Morin E."/>
            <person name="Kohler A."/>
            <person name="Barry K."/>
            <person name="LaButti K."/>
            <person name="Morin E."/>
            <person name="Salamov A."/>
            <person name="Lipzen A."/>
            <person name="Mereny Z."/>
            <person name="Hegedus B."/>
            <person name="Baldrian P."/>
            <person name="Stursova M."/>
            <person name="Weitz H."/>
            <person name="Taylor A."/>
            <person name="Grigoriev I.V."/>
            <person name="Nagy L.G."/>
            <person name="Martin F."/>
            <person name="Kauserud H."/>
        </authorList>
    </citation>
    <scope>NUCLEOTIDE SEQUENCE</scope>
    <source>
        <strain evidence="2">CBHHK182m</strain>
    </source>
</reference>
<protein>
    <recommendedName>
        <fullName evidence="4">BTB domain-containing protein</fullName>
    </recommendedName>
</protein>
<feature type="compositionally biased region" description="Low complexity" evidence="1">
    <location>
        <begin position="280"/>
        <end position="295"/>
    </location>
</feature>
<evidence type="ECO:0000256" key="1">
    <source>
        <dbReference type="SAM" id="MobiDB-lite"/>
    </source>
</evidence>
<dbReference type="Proteomes" id="UP001215598">
    <property type="component" value="Unassembled WGS sequence"/>
</dbReference>
<evidence type="ECO:0008006" key="4">
    <source>
        <dbReference type="Google" id="ProtNLM"/>
    </source>
</evidence>
<dbReference type="EMBL" id="JARKIB010000017">
    <property type="protein sequence ID" value="KAJ7769901.1"/>
    <property type="molecule type" value="Genomic_DNA"/>
</dbReference>
<feature type="compositionally biased region" description="Polar residues" evidence="1">
    <location>
        <begin position="296"/>
        <end position="311"/>
    </location>
</feature>
<dbReference type="Gene3D" id="3.30.710.10">
    <property type="entry name" value="Potassium Channel Kv1.1, Chain A"/>
    <property type="match status" value="1"/>
</dbReference>
<name>A0AAD7NPE0_9AGAR</name>
<dbReference type="InterPro" id="IPR011333">
    <property type="entry name" value="SKP1/BTB/POZ_sf"/>
</dbReference>
<evidence type="ECO:0000313" key="3">
    <source>
        <dbReference type="Proteomes" id="UP001215598"/>
    </source>
</evidence>
<comment type="caution">
    <text evidence="2">The sequence shown here is derived from an EMBL/GenBank/DDBJ whole genome shotgun (WGS) entry which is preliminary data.</text>
</comment>